<dbReference type="Proteomes" id="UP000019763">
    <property type="component" value="Unassembled WGS sequence"/>
</dbReference>
<accession>A0A023B3B3</accession>
<sequence length="743" mass="83208">MGQAQSFTDQFVYHTEAGKATEGCTPVFRAASHPTELVETFLDREVHSSWDLFDNTVKRSPNRKFLGRRFRDERGQLGQYEWMTYSEACQIALAFGTVMRGTAETPGLVPLTEAEGLKMRILGMYAKNCVEWFLAEQGANAYGLTLCPLYDTLGDEAMEFILKQTEMSVCLVAFENLESLVRVLEGDKPGQVKPGMKLQRIVLINPCTPSNPAYVINLYRQPIEKAKELGLRVDLWHEIVSRCSRPGPVSPGGPEEVNTLCYTSGTTGMPKAVILPHKMVVAVVVGAARGPISPAGFFEVNASDSICSYLPLAHVFERCVCNIVISKGGGLAVYSGDMAKLLDDVKVLRPTVFVSVPRLFNRVNDKVALSLLEKNVPVQMMFSVGLNSKVNRRRSESSTQHKIWDSVVFGKIRDMMGGRLRGMISGGAPLDPIVNERMTAFFACPLMQGYGLSETFGPCFMMHPDDPSVGYIGGVWPSVEFKLSSVPELNYYVTEDPPAGELLLRGPGVTSGYFKNPEETQLSFDNDGWFHTGDIATMHPRTLAVKIIDRKKNIFKLCQGEYIAPEKIESVYNQALSVAQIFVYGDSMQQFLVAIVYPDIEGCKAFPKYTGKKNISEDLYSLCKDPQFKEFILQDLEQIAKKQNLKGFEKVKDFVLTPEPFTIENNLLTPTSKIKRVECKKVHQHLTHYSLTTHSLLTHYSLTTSTVRHIGLHRTVSYFVCVIFRDSFQMFQKDINRMYGLFD</sequence>
<dbReference type="PROSITE" id="PS00455">
    <property type="entry name" value="AMP_BINDING"/>
    <property type="match status" value="1"/>
</dbReference>
<dbReference type="SUPFAM" id="SSF56801">
    <property type="entry name" value="Acetyl-CoA synthetase-like"/>
    <property type="match status" value="1"/>
</dbReference>
<keyword evidence="5" id="KW-1185">Reference proteome</keyword>
<dbReference type="EC" id="6.2.1.3" evidence="4"/>
<feature type="domain" description="AMP-dependent synthetase/ligase" evidence="3">
    <location>
        <begin position="55"/>
        <end position="514"/>
    </location>
</feature>
<dbReference type="InterPro" id="IPR000873">
    <property type="entry name" value="AMP-dep_synth/lig_dom"/>
</dbReference>
<dbReference type="PANTHER" id="PTHR43272">
    <property type="entry name" value="LONG-CHAIN-FATTY-ACID--COA LIGASE"/>
    <property type="match status" value="1"/>
</dbReference>
<dbReference type="RefSeq" id="XP_011131729.1">
    <property type="nucleotide sequence ID" value="XM_011133427.1"/>
</dbReference>
<dbReference type="InterPro" id="IPR020845">
    <property type="entry name" value="AMP-binding_CS"/>
</dbReference>
<dbReference type="PANTHER" id="PTHR43272:SF33">
    <property type="entry name" value="AMP-BINDING DOMAIN-CONTAINING PROTEIN-RELATED"/>
    <property type="match status" value="1"/>
</dbReference>
<dbReference type="eggNOG" id="KOG1256">
    <property type="taxonomic scope" value="Eukaryota"/>
</dbReference>
<dbReference type="GO" id="GO:0005783">
    <property type="term" value="C:endoplasmic reticulum"/>
    <property type="evidence" value="ECO:0007669"/>
    <property type="project" value="TreeGrafter"/>
</dbReference>
<dbReference type="InterPro" id="IPR042099">
    <property type="entry name" value="ANL_N_sf"/>
</dbReference>
<dbReference type="Gene3D" id="3.40.50.12780">
    <property type="entry name" value="N-terminal domain of ligase-like"/>
    <property type="match status" value="1"/>
</dbReference>
<proteinExistence type="predicted"/>
<keyword evidence="2" id="KW-0067">ATP-binding</keyword>
<keyword evidence="1" id="KW-0547">Nucleotide-binding</keyword>
<protein>
    <submittedName>
        <fullName evidence="4">Long-chain-fatty-acid-CoA ligase</fullName>
        <ecNumber evidence="4">6.2.1.3</ecNumber>
    </submittedName>
</protein>
<dbReference type="OMA" id="KCPIVEH"/>
<evidence type="ECO:0000256" key="1">
    <source>
        <dbReference type="ARBA" id="ARBA00022741"/>
    </source>
</evidence>
<dbReference type="Pfam" id="PF00501">
    <property type="entry name" value="AMP-binding"/>
    <property type="match status" value="1"/>
</dbReference>
<dbReference type="VEuPathDB" id="CryptoDB:GNI_116420"/>
<name>A0A023B3B3_GRENI</name>
<dbReference type="EMBL" id="AFNH02000864">
    <property type="protein sequence ID" value="EZG55202.1"/>
    <property type="molecule type" value="Genomic_DNA"/>
</dbReference>
<dbReference type="GO" id="GO:0016020">
    <property type="term" value="C:membrane"/>
    <property type="evidence" value="ECO:0007669"/>
    <property type="project" value="TreeGrafter"/>
</dbReference>
<evidence type="ECO:0000256" key="2">
    <source>
        <dbReference type="ARBA" id="ARBA00022840"/>
    </source>
</evidence>
<keyword evidence="4" id="KW-0436">Ligase</keyword>
<evidence type="ECO:0000313" key="4">
    <source>
        <dbReference type="EMBL" id="EZG55202.1"/>
    </source>
</evidence>
<dbReference type="OrthoDB" id="1700726at2759"/>
<reference evidence="4" key="1">
    <citation type="submission" date="2013-12" db="EMBL/GenBank/DDBJ databases">
        <authorList>
            <person name="Omoto C.K."/>
            <person name="Sibley D."/>
            <person name="Venepally P."/>
            <person name="Hadjithomas M."/>
            <person name="Karamycheva S."/>
            <person name="Brunk B."/>
            <person name="Roos D."/>
            <person name="Caler E."/>
            <person name="Lorenzi H."/>
        </authorList>
    </citation>
    <scope>NUCLEOTIDE SEQUENCE</scope>
</reference>
<dbReference type="GO" id="GO:0005524">
    <property type="term" value="F:ATP binding"/>
    <property type="evidence" value="ECO:0007669"/>
    <property type="project" value="UniProtKB-KW"/>
</dbReference>
<evidence type="ECO:0000259" key="3">
    <source>
        <dbReference type="Pfam" id="PF00501"/>
    </source>
</evidence>
<dbReference type="AlphaFoldDB" id="A0A023B3B3"/>
<dbReference type="GeneID" id="22914150"/>
<gene>
    <name evidence="4" type="ORF">GNI_116420</name>
</gene>
<comment type="caution">
    <text evidence="4">The sequence shown here is derived from an EMBL/GenBank/DDBJ whole genome shotgun (WGS) entry which is preliminary data.</text>
</comment>
<dbReference type="GO" id="GO:0004467">
    <property type="term" value="F:long-chain fatty acid-CoA ligase activity"/>
    <property type="evidence" value="ECO:0007669"/>
    <property type="project" value="UniProtKB-EC"/>
</dbReference>
<organism evidence="4 5">
    <name type="scientific">Gregarina niphandrodes</name>
    <name type="common">Septate eugregarine</name>
    <dbReference type="NCBI Taxonomy" id="110365"/>
    <lineage>
        <taxon>Eukaryota</taxon>
        <taxon>Sar</taxon>
        <taxon>Alveolata</taxon>
        <taxon>Apicomplexa</taxon>
        <taxon>Conoidasida</taxon>
        <taxon>Gregarinasina</taxon>
        <taxon>Eugregarinorida</taxon>
        <taxon>Gregarinidae</taxon>
        <taxon>Gregarina</taxon>
    </lineage>
</organism>
<evidence type="ECO:0000313" key="5">
    <source>
        <dbReference type="Proteomes" id="UP000019763"/>
    </source>
</evidence>